<dbReference type="STRING" id="474960.SAMN05216180_1733"/>
<dbReference type="Proteomes" id="UP000199158">
    <property type="component" value="Unassembled WGS sequence"/>
</dbReference>
<dbReference type="RefSeq" id="WP_162840860.1">
    <property type="nucleotide sequence ID" value="NZ_FOCG01000001.1"/>
</dbReference>
<organism evidence="2 3">
    <name type="scientific">Hydrogenoanaerobacterium saccharovorans</name>
    <dbReference type="NCBI Taxonomy" id="474960"/>
    <lineage>
        <taxon>Bacteria</taxon>
        <taxon>Bacillati</taxon>
        <taxon>Bacillota</taxon>
        <taxon>Clostridia</taxon>
        <taxon>Eubacteriales</taxon>
        <taxon>Oscillospiraceae</taxon>
        <taxon>Hydrogenoanaerobacterium</taxon>
    </lineage>
</organism>
<protein>
    <submittedName>
        <fullName evidence="2">Uncharacterized protein</fullName>
    </submittedName>
</protein>
<proteinExistence type="predicted"/>
<feature type="region of interest" description="Disordered" evidence="1">
    <location>
        <begin position="1"/>
        <end position="49"/>
    </location>
</feature>
<sequence length="49" mass="5516">MNVDNSKRSTKNGKKSDGKFHSKNIKHDPQAESARAVFGLKDTNDEKKK</sequence>
<accession>A0A1H8B7G3</accession>
<dbReference type="InterPro" id="IPR053788">
    <property type="entry name" value="CPC_1213-like"/>
</dbReference>
<dbReference type="AlphaFoldDB" id="A0A1H8B7G3"/>
<evidence type="ECO:0000313" key="2">
    <source>
        <dbReference type="EMBL" id="SEM78289.1"/>
    </source>
</evidence>
<dbReference type="EMBL" id="FOCG01000001">
    <property type="protein sequence ID" value="SEM78289.1"/>
    <property type="molecule type" value="Genomic_DNA"/>
</dbReference>
<evidence type="ECO:0000313" key="3">
    <source>
        <dbReference type="Proteomes" id="UP000199158"/>
    </source>
</evidence>
<evidence type="ECO:0000256" key="1">
    <source>
        <dbReference type="SAM" id="MobiDB-lite"/>
    </source>
</evidence>
<dbReference type="NCBIfam" id="NF040908">
    <property type="entry name" value="CPC_1213_fam"/>
    <property type="match status" value="1"/>
</dbReference>
<keyword evidence="3" id="KW-1185">Reference proteome</keyword>
<name>A0A1H8B7G3_9FIRM</name>
<feature type="compositionally biased region" description="Basic and acidic residues" evidence="1">
    <location>
        <begin position="14"/>
        <end position="30"/>
    </location>
</feature>
<gene>
    <name evidence="2" type="ORF">SAMN05216180_1733</name>
</gene>
<reference evidence="2 3" key="1">
    <citation type="submission" date="2016-10" db="EMBL/GenBank/DDBJ databases">
        <authorList>
            <person name="de Groot N.N."/>
        </authorList>
    </citation>
    <scope>NUCLEOTIDE SEQUENCE [LARGE SCALE GENOMIC DNA]</scope>
    <source>
        <strain evidence="2 3">CGMCC 1.5070</strain>
    </source>
</reference>